<evidence type="ECO:0000259" key="4">
    <source>
        <dbReference type="PROSITE" id="PS50061"/>
    </source>
</evidence>
<dbReference type="SUPFAM" id="SSF47769">
    <property type="entry name" value="SAM/Pointed domain"/>
    <property type="match status" value="1"/>
</dbReference>
<dbReference type="Pfam" id="PF00178">
    <property type="entry name" value="Ets"/>
    <property type="match status" value="1"/>
</dbReference>
<keyword evidence="2 3" id="KW-0238">DNA-binding</keyword>
<dbReference type="PANTHER" id="PTHR11849:SF15">
    <property type="entry name" value="ETS-RELATED TRANSCRIPTION FACTOR ELF-5"/>
    <property type="match status" value="1"/>
</dbReference>
<dbReference type="Gene3D" id="1.10.10.10">
    <property type="entry name" value="Winged helix-like DNA-binding domain superfamily/Winged helix DNA-binding domain"/>
    <property type="match status" value="1"/>
</dbReference>
<dbReference type="SMART" id="SM00413">
    <property type="entry name" value="ETS"/>
    <property type="match status" value="1"/>
</dbReference>
<reference evidence="7 8" key="1">
    <citation type="submission" date="2025-05" db="UniProtKB">
        <authorList>
            <consortium name="RefSeq"/>
        </authorList>
    </citation>
    <scope>IDENTIFICATION</scope>
</reference>
<feature type="domain" description="ETS" evidence="4">
    <location>
        <begin position="164"/>
        <end position="245"/>
    </location>
</feature>
<dbReference type="InterPro" id="IPR003118">
    <property type="entry name" value="Pointed_dom"/>
</dbReference>
<evidence type="ECO:0000313" key="8">
    <source>
        <dbReference type="RefSeq" id="XP_015266349.1"/>
    </source>
</evidence>
<name>A0ABM1JY12_GEKJA</name>
<proteinExistence type="inferred from homology"/>
<comment type="subcellular location">
    <subcellularLocation>
        <location evidence="3">Nucleus</location>
    </subcellularLocation>
</comment>
<dbReference type="InterPro" id="IPR036388">
    <property type="entry name" value="WH-like_DNA-bd_sf"/>
</dbReference>
<dbReference type="Gene3D" id="1.10.150.50">
    <property type="entry name" value="Transcription Factor, Ets-1"/>
    <property type="match status" value="1"/>
</dbReference>
<dbReference type="PROSITE" id="PS50061">
    <property type="entry name" value="ETS_DOMAIN_3"/>
    <property type="match status" value="1"/>
</dbReference>
<dbReference type="SUPFAM" id="SSF46785">
    <property type="entry name" value="Winged helix' DNA-binding domain"/>
    <property type="match status" value="1"/>
</dbReference>
<dbReference type="InterPro" id="IPR036390">
    <property type="entry name" value="WH_DNA-bd_sf"/>
</dbReference>
<evidence type="ECO:0000256" key="1">
    <source>
        <dbReference type="ARBA" id="ARBA00005562"/>
    </source>
</evidence>
<dbReference type="GeneID" id="107110136"/>
<dbReference type="SMART" id="SM00251">
    <property type="entry name" value="SAM_PNT"/>
    <property type="match status" value="1"/>
</dbReference>
<dbReference type="PROSITE" id="PS00346">
    <property type="entry name" value="ETS_DOMAIN_2"/>
    <property type="match status" value="1"/>
</dbReference>
<dbReference type="RefSeq" id="XP_015266349.1">
    <property type="nucleotide sequence ID" value="XM_015410863.1"/>
</dbReference>
<dbReference type="Proteomes" id="UP000694871">
    <property type="component" value="Unplaced"/>
</dbReference>
<keyword evidence="3" id="KW-0539">Nucleus</keyword>
<evidence type="ECO:0000313" key="6">
    <source>
        <dbReference type="Proteomes" id="UP000694871"/>
    </source>
</evidence>
<dbReference type="PROSITE" id="PS51433">
    <property type="entry name" value="PNT"/>
    <property type="match status" value="1"/>
</dbReference>
<dbReference type="InterPro" id="IPR000418">
    <property type="entry name" value="Ets_dom"/>
</dbReference>
<dbReference type="InterPro" id="IPR046328">
    <property type="entry name" value="ETS_fam"/>
</dbReference>
<keyword evidence="6" id="KW-1185">Reference proteome</keyword>
<dbReference type="RefSeq" id="XP_015266348.1">
    <property type="nucleotide sequence ID" value="XM_015410862.1"/>
</dbReference>
<dbReference type="Pfam" id="PF02198">
    <property type="entry name" value="SAM_PNT"/>
    <property type="match status" value="1"/>
</dbReference>
<gene>
    <name evidence="7 8" type="primary">ELF5</name>
</gene>
<comment type="similarity">
    <text evidence="1 3">Belongs to the ETS family.</text>
</comment>
<evidence type="ECO:0000313" key="7">
    <source>
        <dbReference type="RefSeq" id="XP_015266348.1"/>
    </source>
</evidence>
<dbReference type="InterPro" id="IPR013761">
    <property type="entry name" value="SAM/pointed_sf"/>
</dbReference>
<organism evidence="6 8">
    <name type="scientific">Gekko japonicus</name>
    <name type="common">Schlegel's Japanese gecko</name>
    <dbReference type="NCBI Taxonomy" id="146911"/>
    <lineage>
        <taxon>Eukaryota</taxon>
        <taxon>Metazoa</taxon>
        <taxon>Chordata</taxon>
        <taxon>Craniata</taxon>
        <taxon>Vertebrata</taxon>
        <taxon>Euteleostomi</taxon>
        <taxon>Lepidosauria</taxon>
        <taxon>Squamata</taxon>
        <taxon>Bifurcata</taxon>
        <taxon>Gekkota</taxon>
        <taxon>Gekkonidae</taxon>
        <taxon>Gekkoninae</taxon>
        <taxon>Gekko</taxon>
    </lineage>
</organism>
<sequence>MMLDSVSHNTFLPNPMLCESLTSWSELFGPTEENYLPFDHQTGCDSSWTSTHPEYWTRHNVCEWLQFCCDQYKLDANCISFSHFNINGQQLCSMTQEEFLNAAGICGEYLFFILQNIKSHGIFFHDNEETKSSDKLYDDKACLRTGGVKSQEFQSHNRTSLQSSHLWEFVRDLLLSPEENCGILEWEDRDKGIFRVVKSDALAKMWGQRKKNDRMTYEKLSRALRYYYKTGILERVDRRLVYKFGKNAHGWQESKL</sequence>
<accession>A0ABM1JY12</accession>
<dbReference type="PRINTS" id="PR00454">
    <property type="entry name" value="ETSDOMAIN"/>
</dbReference>
<evidence type="ECO:0000259" key="5">
    <source>
        <dbReference type="PROSITE" id="PS51433"/>
    </source>
</evidence>
<protein>
    <submittedName>
        <fullName evidence="7 8">ETS-related transcription factor Elf-5</fullName>
    </submittedName>
</protein>
<dbReference type="PANTHER" id="PTHR11849">
    <property type="entry name" value="ETS"/>
    <property type="match status" value="1"/>
</dbReference>
<evidence type="ECO:0000256" key="2">
    <source>
        <dbReference type="ARBA" id="ARBA00023125"/>
    </source>
</evidence>
<evidence type="ECO:0000256" key="3">
    <source>
        <dbReference type="RuleBase" id="RU004019"/>
    </source>
</evidence>
<feature type="domain" description="PNT" evidence="5">
    <location>
        <begin position="35"/>
        <end position="121"/>
    </location>
</feature>